<evidence type="ECO:0000313" key="2">
    <source>
        <dbReference type="EMBL" id="JAT34846.1"/>
    </source>
</evidence>
<dbReference type="EMBL" id="GEBQ01005131">
    <property type="protein sequence ID" value="JAT34846.1"/>
    <property type="molecule type" value="Transcribed_RNA"/>
</dbReference>
<proteinExistence type="predicted"/>
<dbReference type="InterPro" id="IPR004119">
    <property type="entry name" value="EcKL"/>
</dbReference>
<dbReference type="SMART" id="SM00587">
    <property type="entry name" value="CHK"/>
    <property type="match status" value="1"/>
</dbReference>
<accession>A0A1B6MG13</accession>
<sequence length="349" mass="40015">HLSVIVKSEATESSVKEVTGSFDCAEFVFYKDFLPKAIAFKIFPYSAKSFFSPQTSVIILEDLNEKGFVLGNKTKGLDFEHCHLYVTAVASLHAVSRAVLAEDPELINNLGKEKAFCYSQPITDGIRTMVSSGMRCLAEYTETSDRFNQYTDRIKDCSTTVFDAMIEAVRPREDELNVLNHGDAWTNNVMFKYDDEGSPCDVKLVDFQVTRFTSPLVDIVYFIWTSASDDVRTNRLDELFLIYVEELNKNLRLVDCLESISYESAMVAVQRLHPLAIYVALVYQIFCAEQAIQNIDPFFTKGQEEKSYQIYKSFFTEDKFSNDRLPKLVQQLECSGVFEYLKDTRHYYV</sequence>
<feature type="domain" description="CHK kinase-like" evidence="1">
    <location>
        <begin position="58"/>
        <end position="253"/>
    </location>
</feature>
<gene>
    <name evidence="2" type="ORF">g.37745</name>
</gene>
<name>A0A1B6MG13_9HEMI</name>
<dbReference type="Pfam" id="PF02958">
    <property type="entry name" value="EcKL"/>
    <property type="match status" value="1"/>
</dbReference>
<reference evidence="2" key="1">
    <citation type="submission" date="2015-11" db="EMBL/GenBank/DDBJ databases">
        <title>De novo transcriptome assembly of four potential Pierce s Disease insect vectors from Arizona vineyards.</title>
        <authorList>
            <person name="Tassone E.E."/>
        </authorList>
    </citation>
    <scope>NUCLEOTIDE SEQUENCE</scope>
</reference>
<dbReference type="SUPFAM" id="SSF56112">
    <property type="entry name" value="Protein kinase-like (PK-like)"/>
    <property type="match status" value="1"/>
</dbReference>
<dbReference type="AlphaFoldDB" id="A0A1B6MG13"/>
<dbReference type="InterPro" id="IPR015897">
    <property type="entry name" value="CHK_kinase-like"/>
</dbReference>
<protein>
    <recommendedName>
        <fullName evidence="1">CHK kinase-like domain-containing protein</fullName>
    </recommendedName>
</protein>
<organism evidence="2">
    <name type="scientific">Graphocephala atropunctata</name>
    <dbReference type="NCBI Taxonomy" id="36148"/>
    <lineage>
        <taxon>Eukaryota</taxon>
        <taxon>Metazoa</taxon>
        <taxon>Ecdysozoa</taxon>
        <taxon>Arthropoda</taxon>
        <taxon>Hexapoda</taxon>
        <taxon>Insecta</taxon>
        <taxon>Pterygota</taxon>
        <taxon>Neoptera</taxon>
        <taxon>Paraneoptera</taxon>
        <taxon>Hemiptera</taxon>
        <taxon>Auchenorrhyncha</taxon>
        <taxon>Membracoidea</taxon>
        <taxon>Cicadellidae</taxon>
        <taxon>Cicadellinae</taxon>
        <taxon>Cicadellini</taxon>
        <taxon>Graphocephala</taxon>
    </lineage>
</organism>
<dbReference type="PANTHER" id="PTHR11012">
    <property type="entry name" value="PROTEIN KINASE-LIKE DOMAIN-CONTAINING"/>
    <property type="match status" value="1"/>
</dbReference>
<dbReference type="InterPro" id="IPR011009">
    <property type="entry name" value="Kinase-like_dom_sf"/>
</dbReference>
<dbReference type="Gene3D" id="3.90.1200.10">
    <property type="match status" value="1"/>
</dbReference>
<evidence type="ECO:0000259" key="1">
    <source>
        <dbReference type="SMART" id="SM00587"/>
    </source>
</evidence>
<feature type="non-terminal residue" evidence="2">
    <location>
        <position position="1"/>
    </location>
</feature>
<dbReference type="PANTHER" id="PTHR11012:SF30">
    <property type="entry name" value="PROTEIN KINASE-LIKE DOMAIN-CONTAINING"/>
    <property type="match status" value="1"/>
</dbReference>